<evidence type="ECO:0000313" key="3">
    <source>
        <dbReference type="Proteomes" id="UP000323142"/>
    </source>
</evidence>
<keyword evidence="3" id="KW-1185">Reference proteome</keyword>
<sequence>MIEKIKIEDYKSIKDVEIALGRINVFVGENGAGKSNVLEAIALAGAASAEKLDNEFLASRGIRLTEPQFMRPMFKGSDKNAPITVTVSLLNEEPISYILENDNSPYSHWTVMLHLNGPNHKIAFTRFSEIVQNVAPLVKGDENFAVAMKDIAEKMQHVIAHIEAMSKNSKGKIPDFKLELNTQNIVSQYIAKSSSAFVNQREWLSNFVIFSPENSALREFEREGQIEPLGINGEGLFKLLAIMAKDDSEAFLRIKNSLAMIGWFADLEITESRIGLQRRISVKDQYIGKRKIHFDQRSTNEGFMFLIFYFTLLTSKLTPTFFAIDNIDASLNPKLCTQLMQELVKLAAESGKQVLLTTHNPAVLDGLNLDDDDQRLFIISRARDGQTEVRRFLKPPTPEGMPPVKLSEAFLRGAIGGLPKNF</sequence>
<comment type="caution">
    <text evidence="2">The sequence shown here is derived from an EMBL/GenBank/DDBJ whole genome shotgun (WGS) entry which is preliminary data.</text>
</comment>
<protein>
    <submittedName>
        <fullName evidence="2">AAA family ATPase</fullName>
    </submittedName>
</protein>
<dbReference type="OrthoDB" id="7596665at2"/>
<dbReference type="InterPro" id="IPR027417">
    <property type="entry name" value="P-loop_NTPase"/>
</dbReference>
<reference evidence="2 3" key="2">
    <citation type="submission" date="2019-09" db="EMBL/GenBank/DDBJ databases">
        <authorList>
            <person name="Jin C."/>
        </authorList>
    </citation>
    <scope>NUCLEOTIDE SEQUENCE [LARGE SCALE GENOMIC DNA]</scope>
    <source>
        <strain evidence="2 3">BN140002</strain>
    </source>
</reference>
<dbReference type="InterPro" id="IPR051396">
    <property type="entry name" value="Bact_Antivir_Def_Nuclease"/>
</dbReference>
<dbReference type="InterPro" id="IPR041685">
    <property type="entry name" value="AAA_GajA/Old/RecF-like"/>
</dbReference>
<dbReference type="SUPFAM" id="SSF52540">
    <property type="entry name" value="P-loop containing nucleoside triphosphate hydrolases"/>
    <property type="match status" value="1"/>
</dbReference>
<dbReference type="PANTHER" id="PTHR43581:SF2">
    <property type="entry name" value="EXCINUCLEASE ATPASE SUBUNIT"/>
    <property type="match status" value="1"/>
</dbReference>
<proteinExistence type="predicted"/>
<dbReference type="AlphaFoldDB" id="A0A5B2V5A3"/>
<evidence type="ECO:0000313" key="2">
    <source>
        <dbReference type="EMBL" id="KAA2234101.1"/>
    </source>
</evidence>
<evidence type="ECO:0000259" key="1">
    <source>
        <dbReference type="Pfam" id="PF13175"/>
    </source>
</evidence>
<accession>A0A5B2V5A3</accession>
<name>A0A5B2V5A3_9HYPH</name>
<dbReference type="RefSeq" id="WP_149822209.1">
    <property type="nucleotide sequence ID" value="NZ_VUOA01000052.1"/>
</dbReference>
<dbReference type="Pfam" id="PF13175">
    <property type="entry name" value="AAA_15"/>
    <property type="match status" value="1"/>
</dbReference>
<reference evidence="2 3" key="1">
    <citation type="submission" date="2019-09" db="EMBL/GenBank/DDBJ databases">
        <title>Salinarimonas rosea gen. nov., sp. nov., a new member of the a-2 subgroup of the Proteobacteria.</title>
        <authorList>
            <person name="Liu J."/>
        </authorList>
    </citation>
    <scope>NUCLEOTIDE SEQUENCE [LARGE SCALE GENOMIC DNA]</scope>
    <source>
        <strain evidence="2 3">BN140002</strain>
    </source>
</reference>
<feature type="domain" description="Endonuclease GajA/Old nuclease/RecF-like AAA" evidence="1">
    <location>
        <begin position="1"/>
        <end position="362"/>
    </location>
</feature>
<dbReference type="GO" id="GO:0005524">
    <property type="term" value="F:ATP binding"/>
    <property type="evidence" value="ECO:0007669"/>
    <property type="project" value="InterPro"/>
</dbReference>
<dbReference type="Gene3D" id="3.40.50.300">
    <property type="entry name" value="P-loop containing nucleotide triphosphate hydrolases"/>
    <property type="match status" value="1"/>
</dbReference>
<gene>
    <name evidence="2" type="ORF">F0L46_24315</name>
</gene>
<dbReference type="GO" id="GO:0016887">
    <property type="term" value="F:ATP hydrolysis activity"/>
    <property type="evidence" value="ECO:0007669"/>
    <property type="project" value="InterPro"/>
</dbReference>
<dbReference type="EMBL" id="VUOA01000052">
    <property type="protein sequence ID" value="KAA2234101.1"/>
    <property type="molecule type" value="Genomic_DNA"/>
</dbReference>
<organism evidence="2 3">
    <name type="scientific">Salinarimonas soli</name>
    <dbReference type="NCBI Taxonomy" id="1638099"/>
    <lineage>
        <taxon>Bacteria</taxon>
        <taxon>Pseudomonadati</taxon>
        <taxon>Pseudomonadota</taxon>
        <taxon>Alphaproteobacteria</taxon>
        <taxon>Hyphomicrobiales</taxon>
        <taxon>Salinarimonadaceae</taxon>
        <taxon>Salinarimonas</taxon>
    </lineage>
</organism>
<dbReference type="Proteomes" id="UP000323142">
    <property type="component" value="Unassembled WGS sequence"/>
</dbReference>
<dbReference type="PIRSF" id="PIRSF029347">
    <property type="entry name" value="RecF"/>
    <property type="match status" value="1"/>
</dbReference>
<dbReference type="PANTHER" id="PTHR43581">
    <property type="entry name" value="ATP/GTP PHOSPHATASE"/>
    <property type="match status" value="1"/>
</dbReference>
<dbReference type="InterPro" id="IPR014555">
    <property type="entry name" value="RecF-like"/>
</dbReference>